<accession>A0A2K8N335</accession>
<dbReference type="AlphaFoldDB" id="A0A2K8N335"/>
<evidence type="ECO:0000313" key="2">
    <source>
        <dbReference type="Proteomes" id="UP000231932"/>
    </source>
</evidence>
<keyword evidence="2" id="KW-1185">Reference proteome</keyword>
<protein>
    <submittedName>
        <fullName evidence="1">Uncharacterized protein</fullName>
    </submittedName>
</protein>
<dbReference type="KEGG" id="kyr:CVV65_02235"/>
<gene>
    <name evidence="1" type="ORF">CVV65_02235</name>
</gene>
<organism evidence="1 2">
    <name type="scientific">Kyrpidia spormannii</name>
    <dbReference type="NCBI Taxonomy" id="2055160"/>
    <lineage>
        <taxon>Bacteria</taxon>
        <taxon>Bacillati</taxon>
        <taxon>Bacillota</taxon>
        <taxon>Bacilli</taxon>
        <taxon>Bacillales</taxon>
        <taxon>Alicyclobacillaceae</taxon>
        <taxon>Kyrpidia</taxon>
    </lineage>
</organism>
<sequence>MNSPSGRGYQTAARRQTRNVYRENHLFQRGRGFLPRSNTPHLMRDILRKLDFSLPSIGEGDRN</sequence>
<dbReference type="EMBL" id="CP024955">
    <property type="protein sequence ID" value="ATY83928.1"/>
    <property type="molecule type" value="Genomic_DNA"/>
</dbReference>
<proteinExistence type="predicted"/>
<dbReference type="Proteomes" id="UP000231932">
    <property type="component" value="Chromosome"/>
</dbReference>
<name>A0A2K8N335_9BACL</name>
<reference evidence="2" key="1">
    <citation type="submission" date="2017-11" db="EMBL/GenBank/DDBJ databases">
        <title>Complete Genome Sequence of Kyrpidia sp. Strain EA-1, a thermophilic, hydrogen-oxidizing Bacterium, isolated from the Azores.</title>
        <authorList>
            <person name="Reiner J.E."/>
            <person name="Lapp C.J."/>
            <person name="Bunk B."/>
            <person name="Gescher J."/>
        </authorList>
    </citation>
    <scope>NUCLEOTIDE SEQUENCE [LARGE SCALE GENOMIC DNA]</scope>
    <source>
        <strain evidence="2">EA-1</strain>
    </source>
</reference>
<evidence type="ECO:0000313" key="1">
    <source>
        <dbReference type="EMBL" id="ATY83928.1"/>
    </source>
</evidence>